<dbReference type="RefSeq" id="WP_215914999.1">
    <property type="nucleotide sequence ID" value="NZ_JAHKNI010000001.1"/>
</dbReference>
<gene>
    <name evidence="1" type="ORF">KO481_00885</name>
</gene>
<dbReference type="EMBL" id="JAHKNI010000001">
    <property type="protein sequence ID" value="MBU3060084.1"/>
    <property type="molecule type" value="Genomic_DNA"/>
</dbReference>
<dbReference type="InterPro" id="IPR047990">
    <property type="entry name" value="DLW39-like"/>
</dbReference>
<evidence type="ECO:0000313" key="1">
    <source>
        <dbReference type="EMBL" id="MBU3060084.1"/>
    </source>
</evidence>
<keyword evidence="2" id="KW-1185">Reference proteome</keyword>
<evidence type="ECO:0000313" key="2">
    <source>
        <dbReference type="Proteomes" id="UP000733379"/>
    </source>
</evidence>
<name>A0ABS6AQ05_9NOCA</name>
<dbReference type="NCBIfam" id="NF038356">
    <property type="entry name" value="actino_DLW39"/>
    <property type="match status" value="1"/>
</dbReference>
<comment type="caution">
    <text evidence="1">The sequence shown here is derived from an EMBL/GenBank/DDBJ whole genome shotgun (WGS) entry which is preliminary data.</text>
</comment>
<reference evidence="1 2" key="1">
    <citation type="submission" date="2021-06" db="EMBL/GenBank/DDBJ databases">
        <title>Actinomycetes sequencing.</title>
        <authorList>
            <person name="Shan Q."/>
        </authorList>
    </citation>
    <scope>NUCLEOTIDE SEQUENCE [LARGE SCALE GENOMIC DNA]</scope>
    <source>
        <strain evidence="1 2">NEAU-G5</strain>
    </source>
</reference>
<protein>
    <submittedName>
        <fullName evidence="1">DLW-39 family protein</fullName>
    </submittedName>
</protein>
<proteinExistence type="predicted"/>
<accession>A0ABS6AQ05</accession>
<sequence>MKFLLTLGVVVGVIFAINKFRQRNDADMWHEVTTR</sequence>
<organism evidence="1 2">
    <name type="scientific">Nocardia albiluteola</name>
    <dbReference type="NCBI Taxonomy" id="2842303"/>
    <lineage>
        <taxon>Bacteria</taxon>
        <taxon>Bacillati</taxon>
        <taxon>Actinomycetota</taxon>
        <taxon>Actinomycetes</taxon>
        <taxon>Mycobacteriales</taxon>
        <taxon>Nocardiaceae</taxon>
        <taxon>Nocardia</taxon>
    </lineage>
</organism>
<dbReference type="Proteomes" id="UP000733379">
    <property type="component" value="Unassembled WGS sequence"/>
</dbReference>